<evidence type="ECO:0000259" key="3">
    <source>
        <dbReference type="Pfam" id="PF01648"/>
    </source>
</evidence>
<sequence length="218" mass="24934">MMIVLYTFLDQEFQNPLTQKLSSNFPKEFVNRINRYKRWQDSQASIIGRLLLAKGCELLKIDFKQHQVTLDKYEKPFLESNELNFNISHSSSIVVCAISKTIELGIDVELIKEIEIADFHGQMTSNEWETVHNSENPKQAFFDYWTEKEAVLKAHGKGLNTPLKSFEIRNGKTILEGKSFYLSKIPLHSEYSCHLATTSKLAGTTEVQAVAMNKLITA</sequence>
<dbReference type="InterPro" id="IPR050559">
    <property type="entry name" value="P-Pant_transferase_sf"/>
</dbReference>
<evidence type="ECO:0000256" key="1">
    <source>
        <dbReference type="ARBA" id="ARBA00010990"/>
    </source>
</evidence>
<evidence type="ECO:0000256" key="2">
    <source>
        <dbReference type="ARBA" id="ARBA00022679"/>
    </source>
</evidence>
<dbReference type="PANTHER" id="PTHR12215:SF10">
    <property type="entry name" value="L-AMINOADIPATE-SEMIALDEHYDE DEHYDROGENASE-PHOSPHOPANTETHEINYL TRANSFERASE"/>
    <property type="match status" value="1"/>
</dbReference>
<evidence type="ECO:0000259" key="4">
    <source>
        <dbReference type="Pfam" id="PF22624"/>
    </source>
</evidence>
<dbReference type="GO" id="GO:0016740">
    <property type="term" value="F:transferase activity"/>
    <property type="evidence" value="ECO:0007669"/>
    <property type="project" value="UniProtKB-KW"/>
</dbReference>
<accession>A0ABX1GTD0</accession>
<dbReference type="SUPFAM" id="SSF56214">
    <property type="entry name" value="4'-phosphopantetheinyl transferase"/>
    <property type="match status" value="2"/>
</dbReference>
<proteinExistence type="inferred from homology"/>
<organism evidence="5 6">
    <name type="scientific">Croceivirga thetidis</name>
    <dbReference type="NCBI Taxonomy" id="2721623"/>
    <lineage>
        <taxon>Bacteria</taxon>
        <taxon>Pseudomonadati</taxon>
        <taxon>Bacteroidota</taxon>
        <taxon>Flavobacteriia</taxon>
        <taxon>Flavobacteriales</taxon>
        <taxon>Flavobacteriaceae</taxon>
        <taxon>Croceivirga</taxon>
    </lineage>
</organism>
<dbReference type="Pfam" id="PF22624">
    <property type="entry name" value="AASDHPPT_N"/>
    <property type="match status" value="1"/>
</dbReference>
<feature type="domain" description="4'-phosphopantetheinyl transferase" evidence="3">
    <location>
        <begin position="104"/>
        <end position="188"/>
    </location>
</feature>
<dbReference type="Pfam" id="PF01648">
    <property type="entry name" value="ACPS"/>
    <property type="match status" value="1"/>
</dbReference>
<dbReference type="Gene3D" id="3.90.470.20">
    <property type="entry name" value="4'-phosphopantetheinyl transferase domain"/>
    <property type="match status" value="2"/>
</dbReference>
<evidence type="ECO:0000313" key="5">
    <source>
        <dbReference type="EMBL" id="NKI31977.1"/>
    </source>
</evidence>
<gene>
    <name evidence="5" type="ORF">HCU67_08470</name>
</gene>
<dbReference type="InterPro" id="IPR037143">
    <property type="entry name" value="4-PPantetheinyl_Trfase_dom_sf"/>
</dbReference>
<name>A0ABX1GTD0_9FLAO</name>
<dbReference type="Proteomes" id="UP000718451">
    <property type="component" value="Unassembled WGS sequence"/>
</dbReference>
<dbReference type="InterPro" id="IPR008278">
    <property type="entry name" value="4-PPantetheinyl_Trfase_dom"/>
</dbReference>
<dbReference type="InterPro" id="IPR055066">
    <property type="entry name" value="AASDHPPT_N"/>
</dbReference>
<evidence type="ECO:0000313" key="6">
    <source>
        <dbReference type="Proteomes" id="UP000718451"/>
    </source>
</evidence>
<reference evidence="5 6" key="1">
    <citation type="submission" date="2020-04" db="EMBL/GenBank/DDBJ databases">
        <authorList>
            <person name="Yoon J."/>
        </authorList>
    </citation>
    <scope>NUCLEOTIDE SEQUENCE [LARGE SCALE GENOMIC DNA]</scope>
    <source>
        <strain evidence="5 6">DJ-13</strain>
    </source>
</reference>
<feature type="domain" description="4'-phosphopantetheinyl transferase N-terminal" evidence="4">
    <location>
        <begin position="26"/>
        <end position="98"/>
    </location>
</feature>
<dbReference type="RefSeq" id="WP_168552209.1">
    <property type="nucleotide sequence ID" value="NZ_JAAWWL010000002.1"/>
</dbReference>
<protein>
    <submittedName>
        <fullName evidence="5">4'-phosphopantetheinyl transferase superfamily protein</fullName>
    </submittedName>
</protein>
<comment type="similarity">
    <text evidence="1">Belongs to the P-Pant transferase superfamily. Gsp/Sfp/HetI/AcpT family.</text>
</comment>
<dbReference type="EMBL" id="JAAWWL010000002">
    <property type="protein sequence ID" value="NKI31977.1"/>
    <property type="molecule type" value="Genomic_DNA"/>
</dbReference>
<comment type="caution">
    <text evidence="5">The sequence shown here is derived from an EMBL/GenBank/DDBJ whole genome shotgun (WGS) entry which is preliminary data.</text>
</comment>
<keyword evidence="6" id="KW-1185">Reference proteome</keyword>
<dbReference type="PANTHER" id="PTHR12215">
    <property type="entry name" value="PHOSPHOPANTETHEINE TRANSFERASE"/>
    <property type="match status" value="1"/>
</dbReference>
<keyword evidence="2 5" id="KW-0808">Transferase</keyword>